<feature type="region of interest" description="Disordered" evidence="1">
    <location>
        <begin position="93"/>
        <end position="114"/>
    </location>
</feature>
<dbReference type="EMBL" id="JAUNZN010000005">
    <property type="protein sequence ID" value="KAK4821327.1"/>
    <property type="molecule type" value="Genomic_DNA"/>
</dbReference>
<name>A0AAN7RY31_MYCAM</name>
<organism evidence="2 3">
    <name type="scientific">Mycteria americana</name>
    <name type="common">Wood stork</name>
    <dbReference type="NCBI Taxonomy" id="33587"/>
    <lineage>
        <taxon>Eukaryota</taxon>
        <taxon>Metazoa</taxon>
        <taxon>Chordata</taxon>
        <taxon>Craniata</taxon>
        <taxon>Vertebrata</taxon>
        <taxon>Euteleostomi</taxon>
        <taxon>Archelosauria</taxon>
        <taxon>Archosauria</taxon>
        <taxon>Dinosauria</taxon>
        <taxon>Saurischia</taxon>
        <taxon>Theropoda</taxon>
        <taxon>Coelurosauria</taxon>
        <taxon>Aves</taxon>
        <taxon>Neognathae</taxon>
        <taxon>Neoaves</taxon>
        <taxon>Aequornithes</taxon>
        <taxon>Ciconiiformes</taxon>
        <taxon>Ciconiidae</taxon>
        <taxon>Mycteria</taxon>
    </lineage>
</organism>
<comment type="caution">
    <text evidence="2">The sequence shown here is derived from an EMBL/GenBank/DDBJ whole genome shotgun (WGS) entry which is preliminary data.</text>
</comment>
<dbReference type="AlphaFoldDB" id="A0AAN7RY31"/>
<dbReference type="GO" id="GO:0051896">
    <property type="term" value="P:regulation of phosphatidylinositol 3-kinase/protein kinase B signal transduction"/>
    <property type="evidence" value="ECO:0007669"/>
    <property type="project" value="InterPro"/>
</dbReference>
<accession>A0AAN7RY31</accession>
<dbReference type="GO" id="GO:0030496">
    <property type="term" value="C:midbody"/>
    <property type="evidence" value="ECO:0007669"/>
    <property type="project" value="TreeGrafter"/>
</dbReference>
<feature type="compositionally biased region" description="Basic and acidic residues" evidence="1">
    <location>
        <begin position="39"/>
        <end position="53"/>
    </location>
</feature>
<dbReference type="GO" id="GO:0045184">
    <property type="term" value="P:establishment of protein localization"/>
    <property type="evidence" value="ECO:0007669"/>
    <property type="project" value="TreeGrafter"/>
</dbReference>
<keyword evidence="3" id="KW-1185">Reference proteome</keyword>
<evidence type="ECO:0000313" key="2">
    <source>
        <dbReference type="EMBL" id="KAK4821327.1"/>
    </source>
</evidence>
<dbReference type="PANTHER" id="PTHR31838">
    <property type="entry name" value="CENTROSOMAL PROTEIN OF 55 KDA"/>
    <property type="match status" value="1"/>
</dbReference>
<feature type="region of interest" description="Disordered" evidence="1">
    <location>
        <begin position="14"/>
        <end position="53"/>
    </location>
</feature>
<proteinExistence type="predicted"/>
<dbReference type="PANTHER" id="PTHR31838:SF1">
    <property type="entry name" value="CENTROSOMAL PROTEIN OF 55 KDA"/>
    <property type="match status" value="1"/>
</dbReference>
<dbReference type="InterPro" id="IPR038926">
    <property type="entry name" value="CEP55"/>
</dbReference>
<sequence>MNSKTAKDIIIGRWGLKSGSSRPENDLEKHKQENAALRKSAEEVVKGKSKMTDPERNGLLEKILSLEKEKEKHNHLLGEKDKEIQNLKVKLRSKNKNSEVSSLQSQLEEKTKEAERREQLLRSLSEEMNRLKCNLSTVTAKCSELENRTGTSQASQKGGPWELLTCQPCLCATEDHGTDPLEAMLRHVDDREHGFTKGKSCLINVVAFYDGVTTSVDKGGVTDVNYLDFCKAFDSPPQYPSL</sequence>
<evidence type="ECO:0000313" key="3">
    <source>
        <dbReference type="Proteomes" id="UP001333110"/>
    </source>
</evidence>
<reference evidence="2 3" key="1">
    <citation type="journal article" date="2023" name="J. Hered.">
        <title>Chromosome-level genome of the wood stork (Mycteria americana) provides insight into avian chromosome evolution.</title>
        <authorList>
            <person name="Flamio R. Jr."/>
            <person name="Ramstad K.M."/>
        </authorList>
    </citation>
    <scope>NUCLEOTIDE SEQUENCE [LARGE SCALE GENOMIC DNA]</scope>
    <source>
        <strain evidence="2">JAX WOST 10</strain>
    </source>
</reference>
<dbReference type="Proteomes" id="UP001333110">
    <property type="component" value="Unassembled WGS sequence"/>
</dbReference>
<dbReference type="GO" id="GO:0000281">
    <property type="term" value="P:mitotic cytokinesis"/>
    <property type="evidence" value="ECO:0007669"/>
    <property type="project" value="InterPro"/>
</dbReference>
<feature type="compositionally biased region" description="Basic and acidic residues" evidence="1">
    <location>
        <begin position="23"/>
        <end position="33"/>
    </location>
</feature>
<protein>
    <submittedName>
        <fullName evidence="2">Uncharacterized protein</fullName>
    </submittedName>
</protein>
<evidence type="ECO:0000256" key="1">
    <source>
        <dbReference type="SAM" id="MobiDB-lite"/>
    </source>
</evidence>
<gene>
    <name evidence="2" type="ORF">QYF61_018232</name>
</gene>